<dbReference type="EMBL" id="SAXT01000005">
    <property type="protein sequence ID" value="TXJ11501.1"/>
    <property type="molecule type" value="Genomic_DNA"/>
</dbReference>
<dbReference type="Pfam" id="PF03692">
    <property type="entry name" value="CxxCxxCC"/>
    <property type="match status" value="1"/>
</dbReference>
<accession>A0A5C8CGG5</accession>
<dbReference type="PANTHER" id="PTHR35866">
    <property type="entry name" value="PUTATIVE-RELATED"/>
    <property type="match status" value="1"/>
</dbReference>
<evidence type="ECO:0000313" key="1">
    <source>
        <dbReference type="EMBL" id="TXJ11501.1"/>
    </source>
</evidence>
<comment type="caution">
    <text evidence="1">The sequence shown here is derived from an EMBL/GenBank/DDBJ whole genome shotgun (WGS) entry which is preliminary data.</text>
</comment>
<name>A0A5C8CGG5_9SPIR</name>
<proteinExistence type="predicted"/>
<gene>
    <name evidence="1" type="ORF">EPJ80_07185</name>
</gene>
<reference evidence="1 2" key="1">
    <citation type="journal article" date="1992" name="Lakartidningen">
        <title>[Penicillin V and not amoxicillin is the first choice preparation in acute otitis].</title>
        <authorList>
            <person name="Kamme C."/>
            <person name="Lundgren K."/>
            <person name="Prellner K."/>
        </authorList>
    </citation>
    <scope>NUCLEOTIDE SEQUENCE [LARGE SCALE GENOMIC DNA]</scope>
    <source>
        <strain evidence="1 2">W1</strain>
    </source>
</reference>
<dbReference type="RefSeq" id="WP_147758461.1">
    <property type="nucleotide sequence ID" value="NZ_SAXT01000005.1"/>
</dbReference>
<sequence length="123" mass="14229">MKNTKKKNIILGFSCKGCGTCCKEKGYIFFNKSDISKASKYLGITSLIFISKYLDYDDSLGYHIKVDYENRCHFLDKNDKCLIHKAKPTQCKTFPYWKEYTDKNGNLISGKFNRPCKGVILKK</sequence>
<dbReference type="AlphaFoldDB" id="A0A5C8CGG5"/>
<dbReference type="PANTHER" id="PTHR35866:SF1">
    <property type="entry name" value="YKGJ FAMILY CYSTEINE CLUSTER PROTEIN"/>
    <property type="match status" value="1"/>
</dbReference>
<dbReference type="Proteomes" id="UP000325116">
    <property type="component" value="Unassembled WGS sequence"/>
</dbReference>
<dbReference type="InterPro" id="IPR005358">
    <property type="entry name" value="Puta_zinc/iron-chelating_dom"/>
</dbReference>
<protein>
    <submittedName>
        <fullName evidence="1">YkgJ family cysteine cluster protein</fullName>
    </submittedName>
</protein>
<evidence type="ECO:0000313" key="2">
    <source>
        <dbReference type="Proteomes" id="UP000325116"/>
    </source>
</evidence>
<organism evidence="1 2">
    <name type="scientific">Brachyspira aalborgi</name>
    <dbReference type="NCBI Taxonomy" id="29522"/>
    <lineage>
        <taxon>Bacteria</taxon>
        <taxon>Pseudomonadati</taxon>
        <taxon>Spirochaetota</taxon>
        <taxon>Spirochaetia</taxon>
        <taxon>Brachyspirales</taxon>
        <taxon>Brachyspiraceae</taxon>
        <taxon>Brachyspira</taxon>
    </lineage>
</organism>